<accession>A0A1R3KNY3</accession>
<dbReference type="GO" id="GO:0006353">
    <property type="term" value="P:DNA-templated transcription termination"/>
    <property type="evidence" value="ECO:0007669"/>
    <property type="project" value="UniProtKB-KW"/>
</dbReference>
<gene>
    <name evidence="4" type="ORF">COLO4_06148</name>
</gene>
<proteinExistence type="inferred from homology"/>
<dbReference type="PANTHER" id="PTHR13068">
    <property type="entry name" value="CGI-12 PROTEIN-RELATED"/>
    <property type="match status" value="1"/>
</dbReference>
<organism evidence="4 5">
    <name type="scientific">Corchorus olitorius</name>
    <dbReference type="NCBI Taxonomy" id="93759"/>
    <lineage>
        <taxon>Eukaryota</taxon>
        <taxon>Viridiplantae</taxon>
        <taxon>Streptophyta</taxon>
        <taxon>Embryophyta</taxon>
        <taxon>Tracheophyta</taxon>
        <taxon>Spermatophyta</taxon>
        <taxon>Magnoliopsida</taxon>
        <taxon>eudicotyledons</taxon>
        <taxon>Gunneridae</taxon>
        <taxon>Pentapetalae</taxon>
        <taxon>rosids</taxon>
        <taxon>malvids</taxon>
        <taxon>Malvales</taxon>
        <taxon>Malvaceae</taxon>
        <taxon>Grewioideae</taxon>
        <taxon>Apeibeae</taxon>
        <taxon>Corchorus</taxon>
    </lineage>
</organism>
<reference evidence="5" key="1">
    <citation type="submission" date="2013-09" db="EMBL/GenBank/DDBJ databases">
        <title>Corchorus olitorius genome sequencing.</title>
        <authorList>
            <person name="Alam M."/>
            <person name="Haque M.S."/>
            <person name="Islam M.S."/>
            <person name="Emdad E.M."/>
            <person name="Islam M.M."/>
            <person name="Ahmed B."/>
            <person name="Halim A."/>
            <person name="Hossen Q.M.M."/>
            <person name="Hossain M.Z."/>
            <person name="Ahmed R."/>
            <person name="Khan M.M."/>
            <person name="Islam R."/>
            <person name="Rashid M.M."/>
            <person name="Khan S.A."/>
            <person name="Rahman M.S."/>
            <person name="Alam M."/>
            <person name="Yahiya A.S."/>
            <person name="Khan M.S."/>
            <person name="Azam M.S."/>
            <person name="Haque T."/>
            <person name="Lashkar M.Z.H."/>
            <person name="Akhand A.I."/>
            <person name="Morshed G."/>
            <person name="Roy S."/>
            <person name="Uddin K.S."/>
            <person name="Rabeya T."/>
            <person name="Hossain A.S."/>
            <person name="Chowdhury A."/>
            <person name="Snigdha A.R."/>
            <person name="Mortoza M.S."/>
            <person name="Matin S.A."/>
            <person name="Hoque S.M.E."/>
            <person name="Islam M.K."/>
            <person name="Roy D.K."/>
            <person name="Haider R."/>
            <person name="Moosa M.M."/>
            <person name="Elias S.M."/>
            <person name="Hasan A.M."/>
            <person name="Jahan S."/>
            <person name="Shafiuddin M."/>
            <person name="Mahmood N."/>
            <person name="Shommy N.S."/>
        </authorList>
    </citation>
    <scope>NUCLEOTIDE SEQUENCE [LARGE SCALE GENOMIC DNA]</scope>
    <source>
        <strain evidence="5">cv. O-4</strain>
    </source>
</reference>
<keyword evidence="2" id="KW-0804">Transcription</keyword>
<dbReference type="PANTHER" id="PTHR13068:SF166">
    <property type="entry name" value="TRANSCRIPTION TERMINATION FACTOR MTERF15, MITOCHONDRIAL-LIKE"/>
    <property type="match status" value="1"/>
</dbReference>
<evidence type="ECO:0000256" key="3">
    <source>
        <dbReference type="ARBA" id="ARBA00022946"/>
    </source>
</evidence>
<evidence type="ECO:0000313" key="5">
    <source>
        <dbReference type="Proteomes" id="UP000187203"/>
    </source>
</evidence>
<dbReference type="InterPro" id="IPR003690">
    <property type="entry name" value="MTERF"/>
</dbReference>
<sequence length="442" mass="50969">MPHLKALSFLSFRLELELKIWSFPAGNRLREIFIFIRQQASEVASPSYLLFYNEPSISRLSNSLRFFETSPHCQSFTASYLINKLGFSQESALKLSKHVLLKTPEKPDSVISFFEEKGFSKTQTKTLVTRCPRILAFSVKNLSPKLEFFLSRGFSSPDLAKYMTKFPAALERSLDKQLIPSFNLLSNLVQSDGKAVKVLQSCPLIISQDLNSYMIPNINILLENGVPKSNIINGFHLYPATMLCNPDYLKEIVKKVKERGFNPLELRFLHAVVAVRQNGKSNWESKFDVYKKWGLSEKQIWEAFRKYPCVMEASKEKIAKIMEFLVNTMGIEPSAIANQGSVIRQGLEKNIVPRGLFVQDLISNGLAIKFTLSSLFDISEQLFLKRFVYRFQDRVPQLLQLYKQKVNVAAGGKYKTQRIPWRSKYKTQRIPWRFQYSFQFDS</sequence>
<keyword evidence="2" id="KW-0805">Transcription regulation</keyword>
<dbReference type="AlphaFoldDB" id="A0A1R3KNY3"/>
<dbReference type="STRING" id="93759.A0A1R3KNY3"/>
<comment type="similarity">
    <text evidence="1">Belongs to the mTERF family.</text>
</comment>
<evidence type="ECO:0000256" key="1">
    <source>
        <dbReference type="ARBA" id="ARBA00007692"/>
    </source>
</evidence>
<dbReference type="OrthoDB" id="637682at2759"/>
<dbReference type="EMBL" id="AWUE01012618">
    <property type="protein sequence ID" value="OMP08769.1"/>
    <property type="molecule type" value="Genomic_DNA"/>
</dbReference>
<dbReference type="InterPro" id="IPR038538">
    <property type="entry name" value="MTERF_sf"/>
</dbReference>
<dbReference type="Proteomes" id="UP000187203">
    <property type="component" value="Unassembled WGS sequence"/>
</dbReference>
<comment type="caution">
    <text evidence="4">The sequence shown here is derived from an EMBL/GenBank/DDBJ whole genome shotgun (WGS) entry which is preliminary data.</text>
</comment>
<dbReference type="SMART" id="SM00733">
    <property type="entry name" value="Mterf"/>
    <property type="match status" value="4"/>
</dbReference>
<protein>
    <submittedName>
        <fullName evidence="4">Mitochodrial transcription termination factor-related protein</fullName>
    </submittedName>
</protein>
<evidence type="ECO:0000256" key="2">
    <source>
        <dbReference type="ARBA" id="ARBA00022472"/>
    </source>
</evidence>
<name>A0A1R3KNY3_9ROSI</name>
<dbReference type="FunFam" id="1.25.70.10:FF:000001">
    <property type="entry name" value="Mitochondrial transcription termination factor-like"/>
    <property type="match status" value="1"/>
</dbReference>
<keyword evidence="5" id="KW-1185">Reference proteome</keyword>
<evidence type="ECO:0000313" key="4">
    <source>
        <dbReference type="EMBL" id="OMP08769.1"/>
    </source>
</evidence>
<dbReference type="GO" id="GO:0003676">
    <property type="term" value="F:nucleic acid binding"/>
    <property type="evidence" value="ECO:0007669"/>
    <property type="project" value="InterPro"/>
</dbReference>
<dbReference type="Pfam" id="PF02536">
    <property type="entry name" value="mTERF"/>
    <property type="match status" value="1"/>
</dbReference>
<keyword evidence="3" id="KW-0809">Transit peptide</keyword>
<dbReference type="Gene3D" id="1.25.70.10">
    <property type="entry name" value="Transcription termination factor 3, mitochondrial"/>
    <property type="match status" value="1"/>
</dbReference>
<keyword evidence="2" id="KW-0806">Transcription termination</keyword>